<keyword evidence="3" id="KW-0378">Hydrolase</keyword>
<feature type="domain" description="CobE/GbiG C-terminal" evidence="2">
    <location>
        <begin position="21"/>
        <end position="136"/>
    </location>
</feature>
<evidence type="ECO:0000313" key="4">
    <source>
        <dbReference type="Proteomes" id="UP000232453"/>
    </source>
</evidence>
<dbReference type="Pfam" id="PF01890">
    <property type="entry name" value="CbiG_C"/>
    <property type="match status" value="1"/>
</dbReference>
<dbReference type="Proteomes" id="UP000232453">
    <property type="component" value="Unassembled WGS sequence"/>
</dbReference>
<name>A0AA44ZNI8_PSEA5</name>
<evidence type="ECO:0000256" key="1">
    <source>
        <dbReference type="SAM" id="MobiDB-lite"/>
    </source>
</evidence>
<dbReference type="GO" id="GO:0016787">
    <property type="term" value="F:hydrolase activity"/>
    <property type="evidence" value="ECO:0007669"/>
    <property type="project" value="UniProtKB-KW"/>
</dbReference>
<dbReference type="InterPro" id="IPR052553">
    <property type="entry name" value="CbiG_hydrolase"/>
</dbReference>
<comment type="caution">
    <text evidence="3">The sequence shown here is derived from an EMBL/GenBank/DDBJ whole genome shotgun (WGS) entry which is preliminary data.</text>
</comment>
<dbReference type="GO" id="GO:0009236">
    <property type="term" value="P:cobalamin biosynthetic process"/>
    <property type="evidence" value="ECO:0007669"/>
    <property type="project" value="InterPro"/>
</dbReference>
<dbReference type="PANTHER" id="PTHR37477:SF1">
    <property type="entry name" value="COBALT-PRECORRIN-5A HYDROLASE"/>
    <property type="match status" value="1"/>
</dbReference>
<dbReference type="InterPro" id="IPR036518">
    <property type="entry name" value="CobE/GbiG_C_sf"/>
</dbReference>
<gene>
    <name evidence="3" type="ORF">ATL51_1583</name>
</gene>
<dbReference type="Gene3D" id="3.30.420.180">
    <property type="entry name" value="CobE/GbiG C-terminal domain"/>
    <property type="match status" value="1"/>
</dbReference>
<organism evidence="3 4">
    <name type="scientific">Pseudonocardia alni</name>
    <name type="common">Amycolata alni</name>
    <dbReference type="NCBI Taxonomy" id="33907"/>
    <lineage>
        <taxon>Bacteria</taxon>
        <taxon>Bacillati</taxon>
        <taxon>Actinomycetota</taxon>
        <taxon>Actinomycetes</taxon>
        <taxon>Pseudonocardiales</taxon>
        <taxon>Pseudonocardiaceae</taxon>
        <taxon>Pseudonocardia</taxon>
    </lineage>
</organism>
<dbReference type="InterPro" id="IPR002750">
    <property type="entry name" value="CobE/GbiG_C"/>
</dbReference>
<accession>A0AA44ZNI8</accession>
<reference evidence="3 4" key="1">
    <citation type="submission" date="2017-11" db="EMBL/GenBank/DDBJ databases">
        <title>Sequencing the genomes of 1000 actinobacteria strains.</title>
        <authorList>
            <person name="Klenk H.-P."/>
        </authorList>
    </citation>
    <scope>NUCLEOTIDE SEQUENCE [LARGE SCALE GENOMIC DNA]</scope>
    <source>
        <strain evidence="3 4">DSM 44104</strain>
    </source>
</reference>
<evidence type="ECO:0000259" key="2">
    <source>
        <dbReference type="Pfam" id="PF01890"/>
    </source>
</evidence>
<dbReference type="AlphaFoldDB" id="A0AA44ZNI8"/>
<dbReference type="EMBL" id="PHUJ01000003">
    <property type="protein sequence ID" value="PKB29933.1"/>
    <property type="molecule type" value="Genomic_DNA"/>
</dbReference>
<dbReference type="SUPFAM" id="SSF159664">
    <property type="entry name" value="CobE/GbiG C-terminal domain-like"/>
    <property type="match status" value="1"/>
</dbReference>
<sequence>MITGRGVERPRAERSAPRPVITVGVGLRPGTSEAAVRALLDRVAAAHGLELGDAVVATLDRRASEPGLRAAVAPREPHGFAAAALAAVAVPRPDARVAAAVGTPSVAEAAALLAAGDGAHLIVGKTAGQGVTIAVAAGSADVGLPSGASSETCGPGYRPASPSSGGPAQGAAATAGRRSPGEERR</sequence>
<evidence type="ECO:0000313" key="3">
    <source>
        <dbReference type="EMBL" id="PKB29933.1"/>
    </source>
</evidence>
<proteinExistence type="predicted"/>
<dbReference type="PANTHER" id="PTHR37477">
    <property type="entry name" value="COBALT-PRECORRIN-5A HYDROLASE"/>
    <property type="match status" value="1"/>
</dbReference>
<feature type="region of interest" description="Disordered" evidence="1">
    <location>
        <begin position="142"/>
        <end position="185"/>
    </location>
</feature>
<feature type="compositionally biased region" description="Low complexity" evidence="1">
    <location>
        <begin position="154"/>
        <end position="178"/>
    </location>
</feature>
<dbReference type="RefSeq" id="WP_392702178.1">
    <property type="nucleotide sequence ID" value="NZ_JBICSI010000005.1"/>
</dbReference>
<protein>
    <submittedName>
        <fullName evidence="3">Cobalt-precorrin 5A hydrolase</fullName>
    </submittedName>
</protein>